<evidence type="ECO:0000256" key="9">
    <source>
        <dbReference type="ARBA" id="ARBA00022807"/>
    </source>
</evidence>
<dbReference type="SMART" id="SM00114">
    <property type="entry name" value="CARD"/>
    <property type="match status" value="1"/>
</dbReference>
<evidence type="ECO:0000256" key="13">
    <source>
        <dbReference type="ARBA" id="ARBA00050375"/>
    </source>
</evidence>
<dbReference type="AlphaFoldDB" id="A0A5N4DN89"/>
<dbReference type="Gene3D" id="1.10.533.10">
    <property type="entry name" value="Death Domain, Fas"/>
    <property type="match status" value="1"/>
</dbReference>
<evidence type="ECO:0000256" key="12">
    <source>
        <dbReference type="ARBA" id="ARBA00023145"/>
    </source>
</evidence>
<dbReference type="InterPro" id="IPR011600">
    <property type="entry name" value="Pept_C14_caspase"/>
</dbReference>
<dbReference type="GO" id="GO:0097169">
    <property type="term" value="C:AIM2 inflammasome complex"/>
    <property type="evidence" value="ECO:0007669"/>
    <property type="project" value="TreeGrafter"/>
</dbReference>
<evidence type="ECO:0000256" key="17">
    <source>
        <dbReference type="ARBA" id="ARBA00078083"/>
    </source>
</evidence>
<sequence length="448" mass="50452">MADKVLKEKRRLFVRSVGAGTMNGLLDALLEKKVLSQEEMEKVRDENPTVMDKARALMDAVIRKGPRACQVCVNHICEDDAHLADVLQLLPAMSVAQESHIVNNIQAHGKYSHSGNIPTPLRPQPVVRSFPGPQAVQDNPVRFASSGPEGSLKLCPAETAEKIWNEKSAEIYPIMERSVRTRLALIICNTEFDSLPRRDGAHVDIRDMKTLLEGLGYSVDVKENLTALCVFIGFQGAMIMNRMVQTQWYGLFQDMRKELKVFAARPEHRTSDSTFLVLMSHGIRGGICGKKYSEEVPDVLDVNTIFQTLNTMNCPSLKDKPKVIIIQACRGDREGVVWLKDSAEASGQSNLLDPKDFEEDAIKKAHVEKDFIAFCSSTPDNVSWRHPMLGSLFIIKLIKILQEHAWSCDLEEIFRKVRFSFELPDGKAQMPTTERVTLTRCFYLFPGY</sequence>
<dbReference type="FunFam" id="3.40.50.1460:FF:000007">
    <property type="entry name" value="Caspase-1"/>
    <property type="match status" value="1"/>
</dbReference>
<dbReference type="PROSITE" id="PS50208">
    <property type="entry name" value="CASPASE_P20"/>
    <property type="match status" value="1"/>
</dbReference>
<evidence type="ECO:0000259" key="25">
    <source>
        <dbReference type="PROSITE" id="PS50209"/>
    </source>
</evidence>
<evidence type="ECO:0000256" key="11">
    <source>
        <dbReference type="ARBA" id="ARBA00023136"/>
    </source>
</evidence>
<evidence type="ECO:0000256" key="16">
    <source>
        <dbReference type="ARBA" id="ARBA00068181"/>
    </source>
</evidence>
<evidence type="ECO:0000256" key="19">
    <source>
        <dbReference type="ARBA" id="ARBA00081401"/>
    </source>
</evidence>
<evidence type="ECO:0000313" key="26">
    <source>
        <dbReference type="EMBL" id="KAB1272516.1"/>
    </source>
</evidence>
<comment type="catalytic activity">
    <reaction evidence="13">
        <text>Strict requirement for an Asp residue at position P1 and has a preferred cleavage sequence of Tyr-Val-Ala-Asp-|-.</text>
        <dbReference type="EC" id="3.4.22.36"/>
    </reaction>
</comment>
<evidence type="ECO:0000256" key="3">
    <source>
        <dbReference type="ARBA" id="ARBA00010134"/>
    </source>
</evidence>
<dbReference type="CDD" id="cd00032">
    <property type="entry name" value="CASc"/>
    <property type="match status" value="1"/>
</dbReference>
<dbReference type="Pfam" id="PF00656">
    <property type="entry name" value="Peptidase_C14"/>
    <property type="match status" value="1"/>
</dbReference>
<dbReference type="GO" id="GO:0032731">
    <property type="term" value="P:positive regulation of interleukin-1 beta production"/>
    <property type="evidence" value="ECO:0007669"/>
    <property type="project" value="UniProtKB-ARBA"/>
</dbReference>
<feature type="domain" description="CARD" evidence="25">
    <location>
        <begin position="1"/>
        <end position="91"/>
    </location>
</feature>
<name>A0A5N4DN89_CAMDR</name>
<dbReference type="SMART" id="SM00115">
    <property type="entry name" value="CASc"/>
    <property type="match status" value="1"/>
</dbReference>
<dbReference type="GO" id="GO:0072559">
    <property type="term" value="C:NLRP3 inflammasome complex"/>
    <property type="evidence" value="ECO:0007669"/>
    <property type="project" value="TreeGrafter"/>
</dbReference>
<keyword evidence="10" id="KW-0832">Ubl conjugation</keyword>
<comment type="subunit">
    <text evidence="14">Heterotetramer that consists of two anti-parallel arranged heterodimers, each one formed by a 20 kDa (Caspase-1 subunit p20) and a 10 kDa (Caspase-1 subunit p10) subunit. May be a component of the inflammasome, a protein complex which also includes PYCARD, CARD8 and NLRP2 and whose function would be the activation of pro-inflammatory caspases. Component of the AIM2 PANoptosome complex, a multiprotein complex that drives inflammatory cell death (PANoptosis). Both the p10 and p20 subunits interact with MEFV. Interacts with CARD17P/INCA and CARD18. Interacts with SERPINB1; this interaction regulates CASP1 activity.</text>
</comment>
<dbReference type="PANTHER" id="PTHR47901:SF3">
    <property type="entry name" value="CASPASE-1"/>
    <property type="match status" value="1"/>
</dbReference>
<dbReference type="GO" id="GO:0005886">
    <property type="term" value="C:plasma membrane"/>
    <property type="evidence" value="ECO:0007669"/>
    <property type="project" value="UniProtKB-SubCell"/>
</dbReference>
<keyword evidence="5" id="KW-0963">Cytoplasm</keyword>
<protein>
    <recommendedName>
        <fullName evidence="16">Caspase-1</fullName>
        <ecNumber evidence="15">3.4.22.36</ecNumber>
    </recommendedName>
    <alternativeName>
        <fullName evidence="20">Interleukin-1 beta convertase</fullName>
    </alternativeName>
    <alternativeName>
        <fullName evidence="17">Interleukin-1 beta-converting enzyme</fullName>
    </alternativeName>
    <alternativeName>
        <fullName evidence="18 19">p45</fullName>
    </alternativeName>
</protein>
<comment type="subcellular location">
    <subcellularLocation>
        <location evidence="1">Cell membrane</location>
    </subcellularLocation>
    <subcellularLocation>
        <location evidence="2">Cytoplasm</location>
    </subcellularLocation>
</comment>
<dbReference type="InterPro" id="IPR001315">
    <property type="entry name" value="CARD"/>
</dbReference>
<accession>A0A5N4DN89</accession>
<evidence type="ECO:0000256" key="5">
    <source>
        <dbReference type="ARBA" id="ARBA00022490"/>
    </source>
</evidence>
<keyword evidence="12" id="KW-0865">Zymogen</keyword>
<proteinExistence type="inferred from homology"/>
<dbReference type="GO" id="GO:0006954">
    <property type="term" value="P:inflammatory response"/>
    <property type="evidence" value="ECO:0007669"/>
    <property type="project" value="UniProtKB-ARBA"/>
</dbReference>
<dbReference type="PROSITE" id="PS01122">
    <property type="entry name" value="CASPASE_CYS"/>
    <property type="match status" value="1"/>
</dbReference>
<dbReference type="STRING" id="9838.ENSCDRP00005002564"/>
<evidence type="ECO:0000256" key="22">
    <source>
        <dbReference type="RuleBase" id="RU003971"/>
    </source>
</evidence>
<evidence type="ECO:0000256" key="4">
    <source>
        <dbReference type="ARBA" id="ARBA00022475"/>
    </source>
</evidence>
<evidence type="ECO:0000256" key="10">
    <source>
        <dbReference type="ARBA" id="ARBA00022843"/>
    </source>
</evidence>
<feature type="active site" evidence="21">
    <location>
        <position position="281"/>
    </location>
</feature>
<keyword evidence="27" id="KW-1185">Reference proteome</keyword>
<keyword evidence="11" id="KW-0472">Membrane</keyword>
<dbReference type="SUPFAM" id="SSF52129">
    <property type="entry name" value="Caspase-like"/>
    <property type="match status" value="1"/>
</dbReference>
<dbReference type="InterPro" id="IPR015917">
    <property type="entry name" value="Pept_C14A"/>
</dbReference>
<evidence type="ECO:0000256" key="15">
    <source>
        <dbReference type="ARBA" id="ARBA00066470"/>
    </source>
</evidence>
<dbReference type="GO" id="GO:0004197">
    <property type="term" value="F:cysteine-type endopeptidase activity"/>
    <property type="evidence" value="ECO:0007669"/>
    <property type="project" value="InterPro"/>
</dbReference>
<dbReference type="SUPFAM" id="SSF47986">
    <property type="entry name" value="DEATH domain"/>
    <property type="match status" value="1"/>
</dbReference>
<evidence type="ECO:0000259" key="23">
    <source>
        <dbReference type="PROSITE" id="PS50207"/>
    </source>
</evidence>
<comment type="similarity">
    <text evidence="3 22">Belongs to the peptidase C14A family.</text>
</comment>
<reference evidence="26 27" key="1">
    <citation type="journal article" date="2019" name="Mol. Ecol. Resour.">
        <title>Improving Illumina assemblies with Hi-C and long reads: an example with the North African dromedary.</title>
        <authorList>
            <person name="Elbers J.P."/>
            <person name="Rogers M.F."/>
            <person name="Perelman P.L."/>
            <person name="Proskuryakova A.A."/>
            <person name="Serdyukova N.A."/>
            <person name="Johnson W.E."/>
            <person name="Horin P."/>
            <person name="Corander J."/>
            <person name="Murphy D."/>
            <person name="Burger P.A."/>
        </authorList>
    </citation>
    <scope>NUCLEOTIDE SEQUENCE [LARGE SCALE GENOMIC DNA]</scope>
    <source>
        <strain evidence="26">Drom800</strain>
        <tissue evidence="26">Blood</tissue>
    </source>
</reference>
<dbReference type="PIRSF" id="PIRSF038001">
    <property type="entry name" value="Caspase_ICE"/>
    <property type="match status" value="1"/>
</dbReference>
<keyword evidence="8" id="KW-0378">Hydrolase</keyword>
<evidence type="ECO:0000256" key="8">
    <source>
        <dbReference type="ARBA" id="ARBA00022801"/>
    </source>
</evidence>
<evidence type="ECO:0000256" key="7">
    <source>
        <dbReference type="ARBA" id="ARBA00022703"/>
    </source>
</evidence>
<dbReference type="GO" id="GO:0032496">
    <property type="term" value="P:response to lipopolysaccharide"/>
    <property type="evidence" value="ECO:0007669"/>
    <property type="project" value="UniProtKB-ARBA"/>
</dbReference>
<evidence type="ECO:0000256" key="20">
    <source>
        <dbReference type="ARBA" id="ARBA00081790"/>
    </source>
</evidence>
<dbReference type="GO" id="GO:0006508">
    <property type="term" value="P:proteolysis"/>
    <property type="evidence" value="ECO:0007669"/>
    <property type="project" value="UniProtKB-KW"/>
</dbReference>
<dbReference type="GO" id="GO:0072557">
    <property type="term" value="C:IPAF inflammasome complex"/>
    <property type="evidence" value="ECO:0007669"/>
    <property type="project" value="TreeGrafter"/>
</dbReference>
<dbReference type="SMR" id="A0A5N4DN89"/>
<evidence type="ECO:0000256" key="6">
    <source>
        <dbReference type="ARBA" id="ARBA00022670"/>
    </source>
</evidence>
<feature type="domain" description="Caspase family p10" evidence="23">
    <location>
        <begin position="361"/>
        <end position="446"/>
    </location>
</feature>
<dbReference type="InterPro" id="IPR001309">
    <property type="entry name" value="Pept_C14_p20"/>
</dbReference>
<keyword evidence="7" id="KW-0053">Apoptosis</keyword>
<feature type="active site" evidence="21">
    <location>
        <position position="329"/>
    </location>
</feature>
<dbReference type="GO" id="GO:0006915">
    <property type="term" value="P:apoptotic process"/>
    <property type="evidence" value="ECO:0007669"/>
    <property type="project" value="UniProtKB-KW"/>
</dbReference>
<dbReference type="Proteomes" id="UP000299084">
    <property type="component" value="Unassembled WGS sequence"/>
</dbReference>
<evidence type="ECO:0000256" key="1">
    <source>
        <dbReference type="ARBA" id="ARBA00004236"/>
    </source>
</evidence>
<dbReference type="FunFam" id="3.30.70.1470:FF:000003">
    <property type="entry name" value="Caspase-1"/>
    <property type="match status" value="1"/>
</dbReference>
<dbReference type="CDD" id="cd08325">
    <property type="entry name" value="CARD_CASP1-like"/>
    <property type="match status" value="1"/>
</dbReference>
<dbReference type="PRINTS" id="PR00376">
    <property type="entry name" value="IL1BCENZYME"/>
</dbReference>
<feature type="domain" description="Caspase family p20" evidence="24">
    <location>
        <begin position="180"/>
        <end position="333"/>
    </location>
</feature>
<dbReference type="InterPro" id="IPR016129">
    <property type="entry name" value="Caspase_his_AS"/>
</dbReference>
<evidence type="ECO:0000256" key="21">
    <source>
        <dbReference type="PIRSR" id="PIRSR038001-1"/>
    </source>
</evidence>
<keyword evidence="9" id="KW-0788">Thiol protease</keyword>
<dbReference type="InterPro" id="IPR011029">
    <property type="entry name" value="DEATH-like_dom_sf"/>
</dbReference>
<comment type="caution">
    <text evidence="26">The sequence shown here is derived from an EMBL/GenBank/DDBJ whole genome shotgun (WGS) entry which is preliminary data.</text>
</comment>
<dbReference type="PROSITE" id="PS50207">
    <property type="entry name" value="CASPASE_P10"/>
    <property type="match status" value="1"/>
</dbReference>
<dbReference type="GO" id="GO:0050727">
    <property type="term" value="P:regulation of inflammatory response"/>
    <property type="evidence" value="ECO:0007669"/>
    <property type="project" value="TreeGrafter"/>
</dbReference>
<dbReference type="GO" id="GO:0042981">
    <property type="term" value="P:regulation of apoptotic process"/>
    <property type="evidence" value="ECO:0007669"/>
    <property type="project" value="InterPro"/>
</dbReference>
<dbReference type="Gene3D" id="3.40.50.1460">
    <property type="match status" value="1"/>
</dbReference>
<dbReference type="GO" id="GO:0089720">
    <property type="term" value="F:caspase binding"/>
    <property type="evidence" value="ECO:0007669"/>
    <property type="project" value="TreeGrafter"/>
</dbReference>
<dbReference type="InterPro" id="IPR029030">
    <property type="entry name" value="Caspase-like_dom_sf"/>
</dbReference>
<dbReference type="InterPro" id="IPR002398">
    <property type="entry name" value="Pept_C14"/>
</dbReference>
<keyword evidence="6" id="KW-0645">Protease</keyword>
<evidence type="ECO:0000313" key="27">
    <source>
        <dbReference type="Proteomes" id="UP000299084"/>
    </source>
</evidence>
<evidence type="ECO:0000256" key="2">
    <source>
        <dbReference type="ARBA" id="ARBA00004496"/>
    </source>
</evidence>
<organism evidence="26 27">
    <name type="scientific">Camelus dromedarius</name>
    <name type="common">Dromedary</name>
    <name type="synonym">Arabian camel</name>
    <dbReference type="NCBI Taxonomy" id="9838"/>
    <lineage>
        <taxon>Eukaryota</taxon>
        <taxon>Metazoa</taxon>
        <taxon>Chordata</taxon>
        <taxon>Craniata</taxon>
        <taxon>Vertebrata</taxon>
        <taxon>Euteleostomi</taxon>
        <taxon>Mammalia</taxon>
        <taxon>Eutheria</taxon>
        <taxon>Laurasiatheria</taxon>
        <taxon>Artiodactyla</taxon>
        <taxon>Tylopoda</taxon>
        <taxon>Camelidae</taxon>
        <taxon>Camelus</taxon>
    </lineage>
</organism>
<dbReference type="InterPro" id="IPR033139">
    <property type="entry name" value="Caspase_cys_AS"/>
</dbReference>
<dbReference type="Pfam" id="PF00619">
    <property type="entry name" value="CARD"/>
    <property type="match status" value="1"/>
</dbReference>
<dbReference type="InterPro" id="IPR002138">
    <property type="entry name" value="Pept_C14_p10"/>
</dbReference>
<keyword evidence="4" id="KW-1003">Cell membrane</keyword>
<dbReference type="PROSITE" id="PS01121">
    <property type="entry name" value="CASPASE_HIS"/>
    <property type="match status" value="1"/>
</dbReference>
<evidence type="ECO:0000256" key="14">
    <source>
        <dbReference type="ARBA" id="ARBA00063177"/>
    </source>
</evidence>
<dbReference type="FunFam" id="1.10.533.10:FF:000031">
    <property type="entry name" value="Caspase 1, isoform CRA_b"/>
    <property type="match status" value="1"/>
</dbReference>
<dbReference type="PROSITE" id="PS50209">
    <property type="entry name" value="CARD"/>
    <property type="match status" value="1"/>
</dbReference>
<dbReference type="EMBL" id="JWIN03000010">
    <property type="protein sequence ID" value="KAB1272516.1"/>
    <property type="molecule type" value="Genomic_DNA"/>
</dbReference>
<dbReference type="EC" id="3.4.22.36" evidence="15"/>
<evidence type="ECO:0000256" key="18">
    <source>
        <dbReference type="ARBA" id="ARBA00080846"/>
    </source>
</evidence>
<evidence type="ECO:0000259" key="24">
    <source>
        <dbReference type="PROSITE" id="PS50208"/>
    </source>
</evidence>
<gene>
    <name evidence="26" type="primary">Caspase-1</name>
    <name evidence="26" type="ORF">Cadr_000015506</name>
</gene>
<dbReference type="PANTHER" id="PTHR47901">
    <property type="entry name" value="CASPASE RECRUITMENT DOMAIN-CONTAINING PROTEIN 18"/>
    <property type="match status" value="1"/>
</dbReference>